<reference evidence="1" key="1">
    <citation type="submission" date="2018-11" db="EMBL/GenBank/DDBJ databases">
        <authorList>
            <consortium name="Pathogen Informatics"/>
        </authorList>
    </citation>
    <scope>NUCLEOTIDE SEQUENCE</scope>
</reference>
<keyword evidence="2" id="KW-1185">Reference proteome</keyword>
<sequence>MNILTRLAQLRIFSLLADFDLHESIVGPDSCDSFDPLDHLFYPYSTNCVPDSASPHIFPSSCHSSQIRTLSISSPISRDLDQLARRLHHLFVITPLAEEWASRKSHGSESLESGISITAGLAILSASEAGRFCSWADRSSSETDVRARLHLADLLQSLFRLTKMLLMTLGANHVGLMHQLSALLHYHAQSWFITDSFPDLSWLAPGPPGAPIDTIRLGTQLTWTNRELCLAGLTSLMMRALLAGSWACPTDDAEPVIQLSRNPDGGVVKVGSRMEMAVLFSRLMQHSLLLLDPLIYAFQTSGEATQSVDDAM</sequence>
<dbReference type="AlphaFoldDB" id="A0A448WR27"/>
<organism evidence="1 2">
    <name type="scientific">Protopolystoma xenopodis</name>
    <dbReference type="NCBI Taxonomy" id="117903"/>
    <lineage>
        <taxon>Eukaryota</taxon>
        <taxon>Metazoa</taxon>
        <taxon>Spiralia</taxon>
        <taxon>Lophotrochozoa</taxon>
        <taxon>Platyhelminthes</taxon>
        <taxon>Monogenea</taxon>
        <taxon>Polyopisthocotylea</taxon>
        <taxon>Polystomatidea</taxon>
        <taxon>Polystomatidae</taxon>
        <taxon>Protopolystoma</taxon>
    </lineage>
</organism>
<name>A0A448WR27_9PLAT</name>
<dbReference type="EMBL" id="CAAALY010035560">
    <property type="protein sequence ID" value="VEL18079.1"/>
    <property type="molecule type" value="Genomic_DNA"/>
</dbReference>
<comment type="caution">
    <text evidence="1">The sequence shown here is derived from an EMBL/GenBank/DDBJ whole genome shotgun (WGS) entry which is preliminary data.</text>
</comment>
<dbReference type="Proteomes" id="UP000784294">
    <property type="component" value="Unassembled WGS sequence"/>
</dbReference>
<evidence type="ECO:0000313" key="1">
    <source>
        <dbReference type="EMBL" id="VEL18079.1"/>
    </source>
</evidence>
<protein>
    <submittedName>
        <fullName evidence="1">Uncharacterized protein</fullName>
    </submittedName>
</protein>
<accession>A0A448WR27</accession>
<proteinExistence type="predicted"/>
<gene>
    <name evidence="1" type="ORF">PXEA_LOCUS11519</name>
</gene>
<evidence type="ECO:0000313" key="2">
    <source>
        <dbReference type="Proteomes" id="UP000784294"/>
    </source>
</evidence>